<organism evidence="1 2">
    <name type="scientific">Herbihabitans rhizosphaerae</name>
    <dbReference type="NCBI Taxonomy" id="1872711"/>
    <lineage>
        <taxon>Bacteria</taxon>
        <taxon>Bacillati</taxon>
        <taxon>Actinomycetota</taxon>
        <taxon>Actinomycetes</taxon>
        <taxon>Pseudonocardiales</taxon>
        <taxon>Pseudonocardiaceae</taxon>
        <taxon>Herbihabitans</taxon>
    </lineage>
</organism>
<dbReference type="RefSeq" id="WP_130343939.1">
    <property type="nucleotide sequence ID" value="NZ_SGWQ01000003.1"/>
</dbReference>
<name>A0A4Q7KVC5_9PSEU</name>
<evidence type="ECO:0000313" key="1">
    <source>
        <dbReference type="EMBL" id="RZS40959.1"/>
    </source>
</evidence>
<comment type="caution">
    <text evidence="1">The sequence shown here is derived from an EMBL/GenBank/DDBJ whole genome shotgun (WGS) entry which is preliminary data.</text>
</comment>
<dbReference type="EMBL" id="SGWQ01000003">
    <property type="protein sequence ID" value="RZS40959.1"/>
    <property type="molecule type" value="Genomic_DNA"/>
</dbReference>
<protein>
    <submittedName>
        <fullName evidence="1">Uncharacterized protein</fullName>
    </submittedName>
</protein>
<reference evidence="1 2" key="1">
    <citation type="submission" date="2019-02" db="EMBL/GenBank/DDBJ databases">
        <title>Genomic Encyclopedia of Type Strains, Phase IV (KMG-IV): sequencing the most valuable type-strain genomes for metagenomic binning, comparative biology and taxonomic classification.</title>
        <authorList>
            <person name="Goeker M."/>
        </authorList>
    </citation>
    <scope>NUCLEOTIDE SEQUENCE [LARGE SCALE GENOMIC DNA]</scope>
    <source>
        <strain evidence="1 2">DSM 101727</strain>
    </source>
</reference>
<sequence>MSKTPSVADDAVVLLCADIYGHLDEMEFVAGGSTDPLLAGAVRSAVLVLRGLVAEHGTLRDATCWACGGEWPCRVFSTVHGLIKNPDGEYVALLRRLRAAERRE</sequence>
<proteinExistence type="predicted"/>
<dbReference type="Proteomes" id="UP000294257">
    <property type="component" value="Unassembled WGS sequence"/>
</dbReference>
<gene>
    <name evidence="1" type="ORF">EV193_103277</name>
</gene>
<dbReference type="AlphaFoldDB" id="A0A4Q7KVC5"/>
<evidence type="ECO:0000313" key="2">
    <source>
        <dbReference type="Proteomes" id="UP000294257"/>
    </source>
</evidence>
<keyword evidence="2" id="KW-1185">Reference proteome</keyword>
<dbReference type="OrthoDB" id="3630339at2"/>
<accession>A0A4Q7KVC5</accession>